<organism evidence="1 2">
    <name type="scientific">Trichomonas vaginalis (strain ATCC PRA-98 / G3)</name>
    <dbReference type="NCBI Taxonomy" id="412133"/>
    <lineage>
        <taxon>Eukaryota</taxon>
        <taxon>Metamonada</taxon>
        <taxon>Parabasalia</taxon>
        <taxon>Trichomonadida</taxon>
        <taxon>Trichomonadidae</taxon>
        <taxon>Trichomonas</taxon>
    </lineage>
</organism>
<dbReference type="VEuPathDB" id="TrichDB:TVAGG3_0931350"/>
<dbReference type="KEGG" id="tva:4764661"/>
<keyword evidence="2" id="KW-1185">Reference proteome</keyword>
<name>A2EKP0_TRIV3</name>
<evidence type="ECO:0000313" key="2">
    <source>
        <dbReference type="Proteomes" id="UP000001542"/>
    </source>
</evidence>
<sequence>MTEVPPHLQPPKQIQKVQEKKAEYIFSFPIIYALPEQAPYILKRIDKRLGINELTKNKE</sequence>
<protein>
    <submittedName>
        <fullName evidence="1">Uncharacterized protein</fullName>
    </submittedName>
</protein>
<evidence type="ECO:0000313" key="1">
    <source>
        <dbReference type="EMBL" id="EAY06779.1"/>
    </source>
</evidence>
<proteinExistence type="predicted"/>
<dbReference type="AlphaFoldDB" id="A2EKP0"/>
<dbReference type="Proteomes" id="UP000001542">
    <property type="component" value="Unassembled WGS sequence"/>
</dbReference>
<dbReference type="InParanoid" id="A2EKP0"/>
<accession>A2EKP0</accession>
<dbReference type="VEuPathDB" id="TrichDB:TVAG_103290"/>
<reference evidence="1" key="2">
    <citation type="journal article" date="2007" name="Science">
        <title>Draft genome sequence of the sexually transmitted pathogen Trichomonas vaginalis.</title>
        <authorList>
            <person name="Carlton J.M."/>
            <person name="Hirt R.P."/>
            <person name="Silva J.C."/>
            <person name="Delcher A.L."/>
            <person name="Schatz M."/>
            <person name="Zhao Q."/>
            <person name="Wortman J.R."/>
            <person name="Bidwell S.L."/>
            <person name="Alsmark U.C.M."/>
            <person name="Besteiro S."/>
            <person name="Sicheritz-Ponten T."/>
            <person name="Noel C.J."/>
            <person name="Dacks J.B."/>
            <person name="Foster P.G."/>
            <person name="Simillion C."/>
            <person name="Van de Peer Y."/>
            <person name="Miranda-Saavedra D."/>
            <person name="Barton G.J."/>
            <person name="Westrop G.D."/>
            <person name="Mueller S."/>
            <person name="Dessi D."/>
            <person name="Fiori P.L."/>
            <person name="Ren Q."/>
            <person name="Paulsen I."/>
            <person name="Zhang H."/>
            <person name="Bastida-Corcuera F.D."/>
            <person name="Simoes-Barbosa A."/>
            <person name="Brown M.T."/>
            <person name="Hayes R.D."/>
            <person name="Mukherjee M."/>
            <person name="Okumura C.Y."/>
            <person name="Schneider R."/>
            <person name="Smith A.J."/>
            <person name="Vanacova S."/>
            <person name="Villalvazo M."/>
            <person name="Haas B.J."/>
            <person name="Pertea M."/>
            <person name="Feldblyum T.V."/>
            <person name="Utterback T.R."/>
            <person name="Shu C.L."/>
            <person name="Osoegawa K."/>
            <person name="de Jong P.J."/>
            <person name="Hrdy I."/>
            <person name="Horvathova L."/>
            <person name="Zubacova Z."/>
            <person name="Dolezal P."/>
            <person name="Malik S.B."/>
            <person name="Logsdon J.M. Jr."/>
            <person name="Henze K."/>
            <person name="Gupta A."/>
            <person name="Wang C.C."/>
            <person name="Dunne R.L."/>
            <person name="Upcroft J.A."/>
            <person name="Upcroft P."/>
            <person name="White O."/>
            <person name="Salzberg S.L."/>
            <person name="Tang P."/>
            <person name="Chiu C.-H."/>
            <person name="Lee Y.-S."/>
            <person name="Embley T.M."/>
            <person name="Coombs G.H."/>
            <person name="Mottram J.C."/>
            <person name="Tachezy J."/>
            <person name="Fraser-Liggett C.M."/>
            <person name="Johnson P.J."/>
        </authorList>
    </citation>
    <scope>NUCLEOTIDE SEQUENCE [LARGE SCALE GENOMIC DNA]</scope>
    <source>
        <strain evidence="1">G3</strain>
    </source>
</reference>
<reference evidence="1" key="1">
    <citation type="submission" date="2006-10" db="EMBL/GenBank/DDBJ databases">
        <authorList>
            <person name="Amadeo P."/>
            <person name="Zhao Q."/>
            <person name="Wortman J."/>
            <person name="Fraser-Liggett C."/>
            <person name="Carlton J."/>
        </authorList>
    </citation>
    <scope>NUCLEOTIDE SEQUENCE</scope>
    <source>
        <strain evidence="1">G3</strain>
    </source>
</reference>
<gene>
    <name evidence="1" type="ORF">TVAG_103290</name>
</gene>
<dbReference type="RefSeq" id="XP_001319002.1">
    <property type="nucleotide sequence ID" value="XM_001318967.1"/>
</dbReference>
<dbReference type="EMBL" id="DS113415">
    <property type="protein sequence ID" value="EAY06779.1"/>
    <property type="molecule type" value="Genomic_DNA"/>
</dbReference>